<proteinExistence type="predicted"/>
<dbReference type="GO" id="GO:0043161">
    <property type="term" value="P:proteasome-mediated ubiquitin-dependent protein catabolic process"/>
    <property type="evidence" value="ECO:0007669"/>
    <property type="project" value="TreeGrafter"/>
</dbReference>
<dbReference type="PANTHER" id="PTHR45670:SF1">
    <property type="entry name" value="E3 UBIQUITIN-PROTEIN LIGASE HECTD1"/>
    <property type="match status" value="1"/>
</dbReference>
<gene>
    <name evidence="7" type="ORF">PCANC_25123</name>
</gene>
<dbReference type="Gene3D" id="3.30.2410.10">
    <property type="entry name" value="Hect, E3 ligase catalytic domain"/>
    <property type="match status" value="1"/>
</dbReference>
<dbReference type="OrthoDB" id="3229360at2759"/>
<protein>
    <recommendedName>
        <fullName evidence="6">HECT domain-containing protein</fullName>
    </recommendedName>
</protein>
<evidence type="ECO:0000259" key="6">
    <source>
        <dbReference type="PROSITE" id="PS50237"/>
    </source>
</evidence>
<evidence type="ECO:0000313" key="7">
    <source>
        <dbReference type="EMBL" id="PLW05400.1"/>
    </source>
</evidence>
<feature type="region of interest" description="Disordered" evidence="4">
    <location>
        <begin position="292"/>
        <end position="312"/>
    </location>
</feature>
<evidence type="ECO:0000256" key="2">
    <source>
        <dbReference type="ARBA" id="ARBA00022786"/>
    </source>
</evidence>
<feature type="chain" id="PRO_5014756298" description="HECT domain-containing protein" evidence="5">
    <location>
        <begin position="24"/>
        <end position="312"/>
    </location>
</feature>
<feature type="domain" description="HECT" evidence="6">
    <location>
        <begin position="196"/>
        <end position="261"/>
    </location>
</feature>
<keyword evidence="2 3" id="KW-0833">Ubl conjugation pathway</keyword>
<comment type="caution">
    <text evidence="7">The sequence shown here is derived from an EMBL/GenBank/DDBJ whole genome shotgun (WGS) entry which is preliminary data.</text>
</comment>
<dbReference type="InterPro" id="IPR000569">
    <property type="entry name" value="HECT_dom"/>
</dbReference>
<organism evidence="7 8">
    <name type="scientific">Puccinia coronata f. sp. avenae</name>
    <dbReference type="NCBI Taxonomy" id="200324"/>
    <lineage>
        <taxon>Eukaryota</taxon>
        <taxon>Fungi</taxon>
        <taxon>Dikarya</taxon>
        <taxon>Basidiomycota</taxon>
        <taxon>Pucciniomycotina</taxon>
        <taxon>Pucciniomycetes</taxon>
        <taxon>Pucciniales</taxon>
        <taxon>Pucciniaceae</taxon>
        <taxon>Puccinia</taxon>
    </lineage>
</organism>
<keyword evidence="5" id="KW-0732">Signal</keyword>
<sequence>MYKNGKSRKLLIRIFWLIGLVDANGMIGRAFDNYNTLCQGIVDQDSQIVSLGEELLPQRQRAYNAGYRGAITVFNNSANPEKNSSQTPSTLAQRDGTSNSGINPGQVVSTLSNHAPQSTSPPAPLPLEHVDDIMGTLKTQFPLLALSMEMLVDQLLQRFEPPPEEEVYRLLCTLLQEALHEAHAAIQQIRIVDATFTPDEIVNIFGNAESEDCSPEALKSALRADHGYNMDSPVIRGLINIMSSYDVSSRRQFLQFITGEDMPEAKFAAARKIATILYIRLWTPRESNDYDLPRYHERGAAGQPRRTTRQIP</sequence>
<accession>A0A2N5RWQ2</accession>
<comment type="caution">
    <text evidence="3">Lacks conserved residue(s) required for the propagation of feature annotation.</text>
</comment>
<name>A0A2N5RWQ2_9BASI</name>
<keyword evidence="1" id="KW-0808">Transferase</keyword>
<evidence type="ECO:0000256" key="5">
    <source>
        <dbReference type="SAM" id="SignalP"/>
    </source>
</evidence>
<dbReference type="GO" id="GO:0000209">
    <property type="term" value="P:protein polyubiquitination"/>
    <property type="evidence" value="ECO:0007669"/>
    <property type="project" value="TreeGrafter"/>
</dbReference>
<dbReference type="PANTHER" id="PTHR45670">
    <property type="entry name" value="E3 UBIQUITIN-PROTEIN LIGASE TRIP12"/>
    <property type="match status" value="1"/>
</dbReference>
<keyword evidence="8" id="KW-1185">Reference proteome</keyword>
<evidence type="ECO:0000256" key="1">
    <source>
        <dbReference type="ARBA" id="ARBA00022679"/>
    </source>
</evidence>
<dbReference type="EMBL" id="PGCJ01001444">
    <property type="protein sequence ID" value="PLW05400.1"/>
    <property type="molecule type" value="Genomic_DNA"/>
</dbReference>
<dbReference type="GO" id="GO:0061630">
    <property type="term" value="F:ubiquitin protein ligase activity"/>
    <property type="evidence" value="ECO:0007669"/>
    <property type="project" value="InterPro"/>
</dbReference>
<dbReference type="PROSITE" id="PS50237">
    <property type="entry name" value="HECT"/>
    <property type="match status" value="1"/>
</dbReference>
<reference evidence="7 8" key="1">
    <citation type="submission" date="2017-11" db="EMBL/GenBank/DDBJ databases">
        <title>De novo assembly and phasing of dikaryotic genomes from two isolates of Puccinia coronata f. sp. avenae, the causal agent of oat crown rust.</title>
        <authorList>
            <person name="Miller M.E."/>
            <person name="Zhang Y."/>
            <person name="Omidvar V."/>
            <person name="Sperschneider J."/>
            <person name="Schwessinger B."/>
            <person name="Raley C."/>
            <person name="Palmer J.M."/>
            <person name="Garnica D."/>
            <person name="Upadhyaya N."/>
            <person name="Rathjen J."/>
            <person name="Taylor J.M."/>
            <person name="Park R.F."/>
            <person name="Dodds P.N."/>
            <person name="Hirsch C.D."/>
            <person name="Kianian S.F."/>
            <person name="Figueroa M."/>
        </authorList>
    </citation>
    <scope>NUCLEOTIDE SEQUENCE [LARGE SCALE GENOMIC DNA]</scope>
    <source>
        <strain evidence="7">12NC29</strain>
    </source>
</reference>
<evidence type="ECO:0000313" key="8">
    <source>
        <dbReference type="Proteomes" id="UP000235388"/>
    </source>
</evidence>
<feature type="signal peptide" evidence="5">
    <location>
        <begin position="1"/>
        <end position="23"/>
    </location>
</feature>
<evidence type="ECO:0000256" key="3">
    <source>
        <dbReference type="PROSITE-ProRule" id="PRU00104"/>
    </source>
</evidence>
<dbReference type="AlphaFoldDB" id="A0A2N5RWQ2"/>
<dbReference type="InterPro" id="IPR045322">
    <property type="entry name" value="HECTD1/TRIP12-like"/>
</dbReference>
<evidence type="ECO:0000256" key="4">
    <source>
        <dbReference type="SAM" id="MobiDB-lite"/>
    </source>
</evidence>
<dbReference type="Pfam" id="PF00632">
    <property type="entry name" value="HECT"/>
    <property type="match status" value="1"/>
</dbReference>
<feature type="region of interest" description="Disordered" evidence="4">
    <location>
        <begin position="76"/>
        <end position="127"/>
    </location>
</feature>
<dbReference type="SUPFAM" id="SSF56204">
    <property type="entry name" value="Hect, E3 ligase catalytic domain"/>
    <property type="match status" value="1"/>
</dbReference>
<dbReference type="STRING" id="200324.A0A2N5RWQ2"/>
<feature type="compositionally biased region" description="Polar residues" evidence="4">
    <location>
        <begin position="76"/>
        <end position="118"/>
    </location>
</feature>
<dbReference type="InterPro" id="IPR035983">
    <property type="entry name" value="Hect_E3_ubiquitin_ligase"/>
</dbReference>
<dbReference type="Proteomes" id="UP000235388">
    <property type="component" value="Unassembled WGS sequence"/>
</dbReference>
<dbReference type="GO" id="GO:0016607">
    <property type="term" value="C:nuclear speck"/>
    <property type="evidence" value="ECO:0007669"/>
    <property type="project" value="TreeGrafter"/>
</dbReference>